<dbReference type="PRINTS" id="PR00385">
    <property type="entry name" value="P450"/>
</dbReference>
<dbReference type="InterPro" id="IPR002401">
    <property type="entry name" value="Cyt_P450_E_grp-I"/>
</dbReference>
<proteinExistence type="inferred from homology"/>
<comment type="similarity">
    <text evidence="1 8">Belongs to the cytochrome P450 family.</text>
</comment>
<dbReference type="AlphaFoldDB" id="A0A2P7V4W5"/>
<keyword evidence="2 7" id="KW-0349">Heme</keyword>
<evidence type="ECO:0000256" key="7">
    <source>
        <dbReference type="PIRSR" id="PIRSR602401-1"/>
    </source>
</evidence>
<evidence type="ECO:0000256" key="6">
    <source>
        <dbReference type="ARBA" id="ARBA00023033"/>
    </source>
</evidence>
<evidence type="ECO:0000256" key="1">
    <source>
        <dbReference type="ARBA" id="ARBA00010617"/>
    </source>
</evidence>
<dbReference type="PANTHER" id="PTHR24291">
    <property type="entry name" value="CYTOCHROME P450 FAMILY 4"/>
    <property type="match status" value="1"/>
</dbReference>
<evidence type="ECO:0000256" key="2">
    <source>
        <dbReference type="ARBA" id="ARBA00022617"/>
    </source>
</evidence>
<dbReference type="InterPro" id="IPR036396">
    <property type="entry name" value="Cyt_P450_sf"/>
</dbReference>
<comment type="caution">
    <text evidence="9">The sequence shown here is derived from an EMBL/GenBank/DDBJ whole genome shotgun (WGS) entry which is preliminary data.</text>
</comment>
<dbReference type="GO" id="GO:0004497">
    <property type="term" value="F:monooxygenase activity"/>
    <property type="evidence" value="ECO:0007669"/>
    <property type="project" value="UniProtKB-KW"/>
</dbReference>
<protein>
    <submittedName>
        <fullName evidence="9">Cytochrome P450</fullName>
    </submittedName>
</protein>
<dbReference type="Proteomes" id="UP000240419">
    <property type="component" value="Unassembled WGS sequence"/>
</dbReference>
<name>A0A2P7V4W5_9BACL</name>
<keyword evidence="10" id="KW-1185">Reference proteome</keyword>
<keyword evidence="6 8" id="KW-0503">Monooxygenase</keyword>
<dbReference type="InterPro" id="IPR001128">
    <property type="entry name" value="Cyt_P450"/>
</dbReference>
<dbReference type="SUPFAM" id="SSF48264">
    <property type="entry name" value="Cytochrome P450"/>
    <property type="match status" value="1"/>
</dbReference>
<keyword evidence="5 7" id="KW-0408">Iron</keyword>
<evidence type="ECO:0000256" key="5">
    <source>
        <dbReference type="ARBA" id="ARBA00023004"/>
    </source>
</evidence>
<dbReference type="GO" id="GO:0020037">
    <property type="term" value="F:heme binding"/>
    <property type="evidence" value="ECO:0007669"/>
    <property type="project" value="InterPro"/>
</dbReference>
<accession>A0A2P7V4W5</accession>
<feature type="binding site" description="axial binding residue" evidence="7">
    <location>
        <position position="401"/>
    </location>
    <ligand>
        <name>heme</name>
        <dbReference type="ChEBI" id="CHEBI:30413"/>
    </ligand>
    <ligandPart>
        <name>Fe</name>
        <dbReference type="ChEBI" id="CHEBI:18248"/>
    </ligandPart>
</feature>
<dbReference type="RefSeq" id="WP_106839776.1">
    <property type="nucleotide sequence ID" value="NZ_JBCNIW010000008.1"/>
</dbReference>
<evidence type="ECO:0000256" key="8">
    <source>
        <dbReference type="RuleBase" id="RU000461"/>
    </source>
</evidence>
<dbReference type="GO" id="GO:0005506">
    <property type="term" value="F:iron ion binding"/>
    <property type="evidence" value="ECO:0007669"/>
    <property type="project" value="InterPro"/>
</dbReference>
<evidence type="ECO:0000313" key="10">
    <source>
        <dbReference type="Proteomes" id="UP000240419"/>
    </source>
</evidence>
<dbReference type="InterPro" id="IPR017972">
    <property type="entry name" value="Cyt_P450_CS"/>
</dbReference>
<evidence type="ECO:0000256" key="4">
    <source>
        <dbReference type="ARBA" id="ARBA00023002"/>
    </source>
</evidence>
<dbReference type="CDD" id="cd11053">
    <property type="entry name" value="CYP110-like"/>
    <property type="match status" value="1"/>
</dbReference>
<keyword evidence="3 7" id="KW-0479">Metal-binding</keyword>
<sequence length="470" mass="53531">MEEPNQMGNIATGQNCIPGPRSILGWRMNMLRFFRNPFTYSRWLYETYGKTVAMGHGDNPSYVFAFGPDLNEQILTNPDLFKISSSLVKVPKDSLMGRMFYNNLLMMTGEKHKQYRRLMQPAFHRQQIVSYCNDMVQLTKQLSDSWLGLSEIELNHEMKKLTQRIAVKTLFGLYNEAELDQMGRLIHEITKSPLFVTLAPINIPGTPFHRALNSAKQLDAHIRVMIEEKRKNPNAVDVLSSLIQARDEDGTKLSDDELVGHTFSLYVAGHETTANALTWAFFLLSQHPDIQSNLLDELDGVLAGNDPTIEKLSSLSMLDGVIKETLRLLPPAGIGVRITSSSCQLGGFTIPKDTNVFFNQMITHRLPELYDQADLFKPERWRTIKRTAYEYLPFSAGEHMCMGSNFAIQEMKVVLAILLKRYRFSVVPNAKISPNMMMRPVHGMPMRIVPQDRQFQKTPVCGTIHQLVDF</sequence>
<dbReference type="PRINTS" id="PR00463">
    <property type="entry name" value="EP450I"/>
</dbReference>
<dbReference type="Pfam" id="PF00067">
    <property type="entry name" value="p450"/>
    <property type="match status" value="1"/>
</dbReference>
<dbReference type="Gene3D" id="1.10.630.10">
    <property type="entry name" value="Cytochrome P450"/>
    <property type="match status" value="1"/>
</dbReference>
<dbReference type="PANTHER" id="PTHR24291:SF50">
    <property type="entry name" value="BIFUNCTIONAL ALBAFLAVENONE MONOOXYGENASE_TERPENE SYNTHASE"/>
    <property type="match status" value="1"/>
</dbReference>
<evidence type="ECO:0000256" key="3">
    <source>
        <dbReference type="ARBA" id="ARBA00022723"/>
    </source>
</evidence>
<dbReference type="GO" id="GO:0016705">
    <property type="term" value="F:oxidoreductase activity, acting on paired donors, with incorporation or reduction of molecular oxygen"/>
    <property type="evidence" value="ECO:0007669"/>
    <property type="project" value="InterPro"/>
</dbReference>
<dbReference type="InterPro" id="IPR050196">
    <property type="entry name" value="Cytochrome_P450_Monoox"/>
</dbReference>
<comment type="cofactor">
    <cofactor evidence="7">
        <name>heme</name>
        <dbReference type="ChEBI" id="CHEBI:30413"/>
    </cofactor>
</comment>
<evidence type="ECO:0000313" key="9">
    <source>
        <dbReference type="EMBL" id="PSJ94255.1"/>
    </source>
</evidence>
<keyword evidence="4 8" id="KW-0560">Oxidoreductase</keyword>
<dbReference type="PROSITE" id="PS00086">
    <property type="entry name" value="CYTOCHROME_P450"/>
    <property type="match status" value="1"/>
</dbReference>
<dbReference type="OrthoDB" id="9789468at2"/>
<gene>
    <name evidence="9" type="ORF">C7R93_16185</name>
</gene>
<dbReference type="EMBL" id="PXZM01000024">
    <property type="protein sequence ID" value="PSJ94255.1"/>
    <property type="molecule type" value="Genomic_DNA"/>
</dbReference>
<organism evidence="9 10">
    <name type="scientific">Brevibacillus fortis</name>
    <dbReference type="NCBI Taxonomy" id="2126352"/>
    <lineage>
        <taxon>Bacteria</taxon>
        <taxon>Bacillati</taxon>
        <taxon>Bacillota</taxon>
        <taxon>Bacilli</taxon>
        <taxon>Bacillales</taxon>
        <taxon>Paenibacillaceae</taxon>
        <taxon>Brevibacillus</taxon>
    </lineage>
</organism>
<reference evidence="9 10" key="1">
    <citation type="submission" date="2018-03" db="EMBL/GenBank/DDBJ databases">
        <title>Brevisbacillus phylogenomics.</title>
        <authorList>
            <person name="Dunlap C."/>
        </authorList>
    </citation>
    <scope>NUCLEOTIDE SEQUENCE [LARGE SCALE GENOMIC DNA]</scope>
    <source>
        <strain evidence="9 10">NRRL NRS-1210</strain>
    </source>
</reference>